<evidence type="ECO:0000313" key="4">
    <source>
        <dbReference type="Proteomes" id="UP000252266"/>
    </source>
</evidence>
<dbReference type="EMBL" id="OBMM01000001">
    <property type="protein sequence ID" value="SOB97126.1"/>
    <property type="molecule type" value="Genomic_DNA"/>
</dbReference>
<dbReference type="AlphaFoldDB" id="A0A154KVF4"/>
<reference evidence="2 3" key="2">
    <citation type="submission" date="2017-08" db="EMBL/GenBank/DDBJ databases">
        <authorList>
            <person name="de Groot N.N."/>
        </authorList>
    </citation>
    <scope>NUCLEOTIDE SEQUENCE [LARGE SCALE GENOMIC DNA]</scope>
    <source>
        <strain evidence="2 3">USBA 78</strain>
    </source>
</reference>
<sequence length="108" mass="12431">MTNRTTSKILNFARPFSLRGLAEVLPAGAYKVITEEMLPENVTYPTYQWVSTKMHLHANADRAGDIRMMNVDPRDLEVAHLRDQKMMDSRPRVAFSAHKSNNRAKRVF</sequence>
<dbReference type="RefSeq" id="WP_062959359.1">
    <property type="nucleotide sequence ID" value="NZ_JALLPZ010000001.1"/>
</dbReference>
<gene>
    <name evidence="2" type="ORF">SAMN05428964_1012083</name>
    <name evidence="1" type="ORF">TH44_05445</name>
</gene>
<accession>A0A154KVF4</accession>
<organism evidence="1 4">
    <name type="scientific">Thalassospira xiamenensis</name>
    <dbReference type="NCBI Taxonomy" id="220697"/>
    <lineage>
        <taxon>Bacteria</taxon>
        <taxon>Pseudomonadati</taxon>
        <taxon>Pseudomonadota</taxon>
        <taxon>Alphaproteobacteria</taxon>
        <taxon>Rhodospirillales</taxon>
        <taxon>Thalassospiraceae</taxon>
        <taxon>Thalassospira</taxon>
    </lineage>
</organism>
<evidence type="ECO:0000313" key="3">
    <source>
        <dbReference type="Proteomes" id="UP000219068"/>
    </source>
</evidence>
<dbReference type="Proteomes" id="UP000219068">
    <property type="component" value="Unassembled WGS sequence"/>
</dbReference>
<proteinExistence type="predicted"/>
<reference evidence="1 4" key="1">
    <citation type="submission" date="2014-07" db="EMBL/GenBank/DDBJ databases">
        <title>Draft genome sequence of Thalassospira xiamenensis IB13.</title>
        <authorList>
            <person name="Lai Q."/>
            <person name="Shao Z."/>
        </authorList>
    </citation>
    <scope>NUCLEOTIDE SEQUENCE [LARGE SCALE GENOMIC DNA]</scope>
    <source>
        <strain evidence="1 4">IB13</strain>
    </source>
</reference>
<dbReference type="Proteomes" id="UP000252266">
    <property type="component" value="Unassembled WGS sequence"/>
</dbReference>
<evidence type="ECO:0000313" key="1">
    <source>
        <dbReference type="EMBL" id="RCK51863.1"/>
    </source>
</evidence>
<dbReference type="EMBL" id="JPWJ01000002">
    <property type="protein sequence ID" value="RCK51863.1"/>
    <property type="molecule type" value="Genomic_DNA"/>
</dbReference>
<evidence type="ECO:0000313" key="2">
    <source>
        <dbReference type="EMBL" id="SOB97126.1"/>
    </source>
</evidence>
<name>A0A154KVF4_9PROT</name>
<protein>
    <submittedName>
        <fullName evidence="1">Uncharacterized protein</fullName>
    </submittedName>
</protein>